<feature type="region of interest" description="Disordered" evidence="4">
    <location>
        <begin position="1"/>
        <end position="41"/>
    </location>
</feature>
<keyword evidence="7" id="KW-1185">Reference proteome</keyword>
<dbReference type="Pfam" id="PF01555">
    <property type="entry name" value="N6_N4_Mtase"/>
    <property type="match status" value="1"/>
</dbReference>
<feature type="compositionally biased region" description="Basic and acidic residues" evidence="4">
    <location>
        <begin position="1"/>
        <end position="34"/>
    </location>
</feature>
<keyword evidence="2" id="KW-0808">Transferase</keyword>
<reference evidence="6 7" key="1">
    <citation type="submission" date="2019-02" db="EMBL/GenBank/DDBJ databases">
        <title>Draft genome sequences of novel Actinobacteria.</title>
        <authorList>
            <person name="Sahin N."/>
            <person name="Ay H."/>
            <person name="Saygin H."/>
        </authorList>
    </citation>
    <scope>NUCLEOTIDE SEQUENCE [LARGE SCALE GENOMIC DNA]</scope>
    <source>
        <strain evidence="6 7">JCM 30529</strain>
    </source>
</reference>
<evidence type="ECO:0000256" key="2">
    <source>
        <dbReference type="ARBA" id="ARBA00022679"/>
    </source>
</evidence>
<organism evidence="6 7">
    <name type="scientific">Micromonospora fluostatini</name>
    <dbReference type="NCBI Taxonomy" id="1629071"/>
    <lineage>
        <taxon>Bacteria</taxon>
        <taxon>Bacillati</taxon>
        <taxon>Actinomycetota</taxon>
        <taxon>Actinomycetes</taxon>
        <taxon>Micromonosporales</taxon>
        <taxon>Micromonosporaceae</taxon>
        <taxon>Micromonospora</taxon>
    </lineage>
</organism>
<evidence type="ECO:0000259" key="5">
    <source>
        <dbReference type="Pfam" id="PF01555"/>
    </source>
</evidence>
<dbReference type="Gene3D" id="3.40.50.150">
    <property type="entry name" value="Vaccinia Virus protein VP39"/>
    <property type="match status" value="2"/>
</dbReference>
<keyword evidence="1" id="KW-0489">Methyltransferase</keyword>
<dbReference type="EMBL" id="SMKE01000173">
    <property type="protein sequence ID" value="TDB99394.1"/>
    <property type="molecule type" value="Genomic_DNA"/>
</dbReference>
<comment type="similarity">
    <text evidence="3">Belongs to the N(4)/N(6)-methyltransferase family.</text>
</comment>
<proteinExistence type="inferred from homology"/>
<dbReference type="PRINTS" id="PR00508">
    <property type="entry name" value="S21N4MTFRASE"/>
</dbReference>
<sequence length="350" mass="37067">MTDHHPNPDHTRQPAGDGHPDDHRDDADRYRAPDGPDNLSVWATAQRTGPVQRRGRYVPESVKHPARMLPAIAAHAVAAYTQPGDLVLDPMCGIGTTLVEAVHAGRDAIGVEYEPRWSNIADANIRHAHHHGATGRASVLRGDSTRLLALLPAALTGQVALVVTSPPYGPTVHGLVRPGADGVTKSDNTYSDDIDRGNLAYRDLTGLADGFEQILTGCATLLRPGGTVVVTARPWRKNGHLVDLPSAVIAAGVRAGLVPTERCVALLAAIRDNGLVARPSFFQLQAVRKARTAGTPLHLITHEDVLIFRRPLISGSSAEPKCSPHESGCPEGTSCHAGTGVHGISGRRSG</sequence>
<evidence type="ECO:0000256" key="3">
    <source>
        <dbReference type="RuleBase" id="RU362026"/>
    </source>
</evidence>
<comment type="caution">
    <text evidence="6">The sequence shown here is derived from an EMBL/GenBank/DDBJ whole genome shotgun (WGS) entry which is preliminary data.</text>
</comment>
<evidence type="ECO:0000313" key="6">
    <source>
        <dbReference type="EMBL" id="TDB99394.1"/>
    </source>
</evidence>
<evidence type="ECO:0000313" key="7">
    <source>
        <dbReference type="Proteomes" id="UP000295626"/>
    </source>
</evidence>
<dbReference type="InterPro" id="IPR001091">
    <property type="entry name" value="RM_Methyltransferase"/>
</dbReference>
<name>A0ABY2DII6_9ACTN</name>
<dbReference type="InterPro" id="IPR029063">
    <property type="entry name" value="SAM-dependent_MTases_sf"/>
</dbReference>
<dbReference type="InterPro" id="IPR002941">
    <property type="entry name" value="DNA_methylase_N4/N6"/>
</dbReference>
<evidence type="ECO:0000256" key="4">
    <source>
        <dbReference type="SAM" id="MobiDB-lite"/>
    </source>
</evidence>
<accession>A0ABY2DII6</accession>
<gene>
    <name evidence="6" type="ORF">E1091_06995</name>
</gene>
<feature type="region of interest" description="Disordered" evidence="4">
    <location>
        <begin position="323"/>
        <end position="350"/>
    </location>
</feature>
<dbReference type="EC" id="2.1.1.-" evidence="3"/>
<dbReference type="PANTHER" id="PTHR14911">
    <property type="entry name" value="THUMP DOMAIN-CONTAINING"/>
    <property type="match status" value="1"/>
</dbReference>
<protein>
    <recommendedName>
        <fullName evidence="3">Methyltransferase</fullName>
        <ecNumber evidence="3">2.1.1.-</ecNumber>
    </recommendedName>
</protein>
<evidence type="ECO:0000256" key="1">
    <source>
        <dbReference type="ARBA" id="ARBA00022603"/>
    </source>
</evidence>
<feature type="domain" description="DNA methylase N-4/N-6" evidence="5">
    <location>
        <begin position="24"/>
        <end position="121"/>
    </location>
</feature>
<dbReference type="PANTHER" id="PTHR14911:SF13">
    <property type="entry name" value="TRNA (GUANINE(6)-N2)-METHYLTRANSFERASE THUMP3"/>
    <property type="match status" value="1"/>
</dbReference>
<dbReference type="SUPFAM" id="SSF53335">
    <property type="entry name" value="S-adenosyl-L-methionine-dependent methyltransferases"/>
    <property type="match status" value="1"/>
</dbReference>
<dbReference type="Proteomes" id="UP000295626">
    <property type="component" value="Unassembled WGS sequence"/>
</dbReference>